<organism evidence="1 2">
    <name type="scientific">Ilyodon furcidens</name>
    <name type="common">goldbreast splitfin</name>
    <dbReference type="NCBI Taxonomy" id="33524"/>
    <lineage>
        <taxon>Eukaryota</taxon>
        <taxon>Metazoa</taxon>
        <taxon>Chordata</taxon>
        <taxon>Craniata</taxon>
        <taxon>Vertebrata</taxon>
        <taxon>Euteleostomi</taxon>
        <taxon>Actinopterygii</taxon>
        <taxon>Neopterygii</taxon>
        <taxon>Teleostei</taxon>
        <taxon>Neoteleostei</taxon>
        <taxon>Acanthomorphata</taxon>
        <taxon>Ovalentaria</taxon>
        <taxon>Atherinomorphae</taxon>
        <taxon>Cyprinodontiformes</taxon>
        <taxon>Goodeidae</taxon>
        <taxon>Ilyodon</taxon>
    </lineage>
</organism>
<evidence type="ECO:0000313" key="1">
    <source>
        <dbReference type="EMBL" id="MEQ2234153.1"/>
    </source>
</evidence>
<sequence length="115" mass="13654">MYGQHREKRFIVTMKCNKIVQNKKHSLPKKRLIFNLIFKEGNETMTMEVKLERSLGAVQKLDPCWNYPLPSCIKQKRTQFIEHGHGLVYMNNLNYNMDFFFTRNVKNVLVCLQGT</sequence>
<reference evidence="1 2" key="1">
    <citation type="submission" date="2021-06" db="EMBL/GenBank/DDBJ databases">
        <authorList>
            <person name="Palmer J.M."/>
        </authorList>
    </citation>
    <scope>NUCLEOTIDE SEQUENCE [LARGE SCALE GENOMIC DNA]</scope>
    <source>
        <strain evidence="2">if_2019</strain>
        <tissue evidence="1">Muscle</tissue>
    </source>
</reference>
<proteinExistence type="predicted"/>
<name>A0ABV0TML0_9TELE</name>
<accession>A0ABV0TML0</accession>
<keyword evidence="2" id="KW-1185">Reference proteome</keyword>
<dbReference type="EMBL" id="JAHRIQ010038834">
    <property type="protein sequence ID" value="MEQ2234153.1"/>
    <property type="molecule type" value="Genomic_DNA"/>
</dbReference>
<comment type="caution">
    <text evidence="1">The sequence shown here is derived from an EMBL/GenBank/DDBJ whole genome shotgun (WGS) entry which is preliminary data.</text>
</comment>
<dbReference type="Proteomes" id="UP001482620">
    <property type="component" value="Unassembled WGS sequence"/>
</dbReference>
<protein>
    <submittedName>
        <fullName evidence="1">Uncharacterized protein</fullName>
    </submittedName>
</protein>
<evidence type="ECO:0000313" key="2">
    <source>
        <dbReference type="Proteomes" id="UP001482620"/>
    </source>
</evidence>
<gene>
    <name evidence="1" type="ORF">ILYODFUR_029061</name>
</gene>